<reference evidence="1 2" key="2">
    <citation type="submission" date="2018-11" db="EMBL/GenBank/DDBJ databases">
        <authorList>
            <consortium name="Pathogen Informatics"/>
        </authorList>
    </citation>
    <scope>NUCLEOTIDE SEQUENCE [LARGE SCALE GENOMIC DNA]</scope>
</reference>
<reference evidence="3" key="1">
    <citation type="submission" date="2017-02" db="UniProtKB">
        <authorList>
            <consortium name="WormBaseParasite"/>
        </authorList>
    </citation>
    <scope>IDENTIFICATION</scope>
</reference>
<dbReference type="Proteomes" id="UP000280834">
    <property type="component" value="Unassembled WGS sequence"/>
</dbReference>
<protein>
    <submittedName>
        <fullName evidence="1 3">Uncharacterized protein</fullName>
    </submittedName>
</protein>
<evidence type="ECO:0000313" key="3">
    <source>
        <dbReference type="WBParaSite" id="BTMF_0001421901-mRNA-1"/>
    </source>
</evidence>
<evidence type="ECO:0000313" key="2">
    <source>
        <dbReference type="Proteomes" id="UP000280834"/>
    </source>
</evidence>
<dbReference type="EMBL" id="UZAG01018969">
    <property type="protein sequence ID" value="VDO41788.1"/>
    <property type="molecule type" value="Genomic_DNA"/>
</dbReference>
<gene>
    <name evidence="1" type="ORF">BTMF_LOCUS12215</name>
</gene>
<organism evidence="3">
    <name type="scientific">Brugia timori</name>
    <dbReference type="NCBI Taxonomy" id="42155"/>
    <lineage>
        <taxon>Eukaryota</taxon>
        <taxon>Metazoa</taxon>
        <taxon>Ecdysozoa</taxon>
        <taxon>Nematoda</taxon>
        <taxon>Chromadorea</taxon>
        <taxon>Rhabditida</taxon>
        <taxon>Spirurina</taxon>
        <taxon>Spiruromorpha</taxon>
        <taxon>Filarioidea</taxon>
        <taxon>Onchocercidae</taxon>
        <taxon>Brugia</taxon>
    </lineage>
</organism>
<keyword evidence="2" id="KW-1185">Reference proteome</keyword>
<accession>A0A0R3R2H9</accession>
<evidence type="ECO:0000313" key="1">
    <source>
        <dbReference type="EMBL" id="VDO41788.1"/>
    </source>
</evidence>
<sequence length="43" mass="5247">MNCCLPVVRQFIFLFRSPMRLSQQPKGTRLHFKTNHYKLLFFC</sequence>
<dbReference type="WBParaSite" id="BTMF_0001421901-mRNA-1">
    <property type="protein sequence ID" value="BTMF_0001421901-mRNA-1"/>
    <property type="gene ID" value="BTMF_0001421901"/>
</dbReference>
<name>A0A0R3R2H9_9BILA</name>
<proteinExistence type="predicted"/>
<dbReference type="AlphaFoldDB" id="A0A0R3R2H9"/>